<dbReference type="SUPFAM" id="SSF48498">
    <property type="entry name" value="Tetracyclin repressor-like, C-terminal domain"/>
    <property type="match status" value="1"/>
</dbReference>
<dbReference type="Gene3D" id="1.10.357.10">
    <property type="entry name" value="Tetracycline Repressor, domain 2"/>
    <property type="match status" value="1"/>
</dbReference>
<dbReference type="Proteomes" id="UP000518878">
    <property type="component" value="Unassembled WGS sequence"/>
</dbReference>
<dbReference type="GO" id="GO:0000976">
    <property type="term" value="F:transcription cis-regulatory region binding"/>
    <property type="evidence" value="ECO:0007669"/>
    <property type="project" value="TreeGrafter"/>
</dbReference>
<comment type="caution">
    <text evidence="7">The sequence shown here is derived from an EMBL/GenBank/DDBJ whole genome shotgun (WGS) entry which is preliminary data.</text>
</comment>
<evidence type="ECO:0000256" key="3">
    <source>
        <dbReference type="ARBA" id="ARBA00023163"/>
    </source>
</evidence>
<evidence type="ECO:0000313" key="8">
    <source>
        <dbReference type="Proteomes" id="UP000518878"/>
    </source>
</evidence>
<dbReference type="PANTHER" id="PTHR30055:SF234">
    <property type="entry name" value="HTH-TYPE TRANSCRIPTIONAL REGULATOR BETI"/>
    <property type="match status" value="1"/>
</dbReference>
<dbReference type="InterPro" id="IPR036271">
    <property type="entry name" value="Tet_transcr_reg_TetR-rel_C_sf"/>
</dbReference>
<dbReference type="EMBL" id="JAAQTL010000001">
    <property type="protein sequence ID" value="NID14729.1"/>
    <property type="molecule type" value="Genomic_DNA"/>
</dbReference>
<dbReference type="Gene3D" id="1.10.10.60">
    <property type="entry name" value="Homeodomain-like"/>
    <property type="match status" value="1"/>
</dbReference>
<dbReference type="InterPro" id="IPR009057">
    <property type="entry name" value="Homeodomain-like_sf"/>
</dbReference>
<reference evidence="7 8" key="1">
    <citation type="journal article" date="2006" name="Int. J. Syst. Evol. Microbiol.">
        <title>Dyella yeojuensis sp. nov., isolated from greenhouse soil in Korea.</title>
        <authorList>
            <person name="Kim B.Y."/>
            <person name="Weon H.Y."/>
            <person name="Lee K.H."/>
            <person name="Seok S.J."/>
            <person name="Kwon S.W."/>
            <person name="Go S.J."/>
            <person name="Stackebrandt E."/>
        </authorList>
    </citation>
    <scope>NUCLEOTIDE SEQUENCE [LARGE SCALE GENOMIC DNA]</scope>
    <source>
        <strain evidence="7 8">DSM 17673</strain>
    </source>
</reference>
<keyword evidence="3" id="KW-0804">Transcription</keyword>
<dbReference type="AlphaFoldDB" id="A0A7X5QSW0"/>
<dbReference type="GO" id="GO:0003700">
    <property type="term" value="F:DNA-binding transcription factor activity"/>
    <property type="evidence" value="ECO:0007669"/>
    <property type="project" value="TreeGrafter"/>
</dbReference>
<feature type="region of interest" description="Disordered" evidence="5">
    <location>
        <begin position="1"/>
        <end position="21"/>
    </location>
</feature>
<dbReference type="Pfam" id="PF09209">
    <property type="entry name" value="CecR_C"/>
    <property type="match status" value="1"/>
</dbReference>
<gene>
    <name evidence="7" type="ORF">HBF32_04525</name>
</gene>
<evidence type="ECO:0000256" key="2">
    <source>
        <dbReference type="ARBA" id="ARBA00023125"/>
    </source>
</evidence>
<evidence type="ECO:0000256" key="5">
    <source>
        <dbReference type="SAM" id="MobiDB-lite"/>
    </source>
</evidence>
<sequence>MSDRPHPPSVRRGSRQDGESTRAQLLDVAGRLFAEHGYLGTSSKEICLRAGMNMAAVNYHFGSRDGLYEAVLVEAHRQLVSVEDLAAFARSDRPPGEKLRALVAHFVKQAGLGEKSWGFKVVLREVMAPSPLVNTLVEQAVAPKAGIVSRLMAAYLGLPSSHPAVQRGMMLTIFPCIALLIAPEGLRKKVLPALSPTSEGLLEDMTTYILAGLDALSIAHAGSRTSARKARP</sequence>
<evidence type="ECO:0000256" key="4">
    <source>
        <dbReference type="PROSITE-ProRule" id="PRU00335"/>
    </source>
</evidence>
<evidence type="ECO:0000313" key="7">
    <source>
        <dbReference type="EMBL" id="NID14729.1"/>
    </source>
</evidence>
<dbReference type="PRINTS" id="PR00455">
    <property type="entry name" value="HTHTETR"/>
</dbReference>
<keyword evidence="2 4" id="KW-0238">DNA-binding</keyword>
<dbReference type="RefSeq" id="WP_166698424.1">
    <property type="nucleotide sequence ID" value="NZ_JAAQTL010000001.1"/>
</dbReference>
<dbReference type="SUPFAM" id="SSF46689">
    <property type="entry name" value="Homeodomain-like"/>
    <property type="match status" value="1"/>
</dbReference>
<dbReference type="Pfam" id="PF00440">
    <property type="entry name" value="TetR_N"/>
    <property type="match status" value="1"/>
</dbReference>
<keyword evidence="1" id="KW-0805">Transcription regulation</keyword>
<evidence type="ECO:0000256" key="1">
    <source>
        <dbReference type="ARBA" id="ARBA00023015"/>
    </source>
</evidence>
<evidence type="ECO:0000259" key="6">
    <source>
        <dbReference type="PROSITE" id="PS50977"/>
    </source>
</evidence>
<keyword evidence="8" id="KW-1185">Reference proteome</keyword>
<dbReference type="InterPro" id="IPR050109">
    <property type="entry name" value="HTH-type_TetR-like_transc_reg"/>
</dbReference>
<protein>
    <submittedName>
        <fullName evidence="7">CerR family C-terminal domain-containing protein</fullName>
    </submittedName>
</protein>
<organism evidence="7 8">
    <name type="scientific">Luteibacter yeojuensis</name>
    <dbReference type="NCBI Taxonomy" id="345309"/>
    <lineage>
        <taxon>Bacteria</taxon>
        <taxon>Pseudomonadati</taxon>
        <taxon>Pseudomonadota</taxon>
        <taxon>Gammaproteobacteria</taxon>
        <taxon>Lysobacterales</taxon>
        <taxon>Rhodanobacteraceae</taxon>
        <taxon>Luteibacter</taxon>
    </lineage>
</organism>
<dbReference type="PANTHER" id="PTHR30055">
    <property type="entry name" value="HTH-TYPE TRANSCRIPTIONAL REGULATOR RUTR"/>
    <property type="match status" value="1"/>
</dbReference>
<dbReference type="InterPro" id="IPR015292">
    <property type="entry name" value="Tscrpt_reg_YbiH_C"/>
</dbReference>
<feature type="domain" description="HTH tetR-type" evidence="6">
    <location>
        <begin position="19"/>
        <end position="79"/>
    </location>
</feature>
<name>A0A7X5QSW0_9GAMM</name>
<dbReference type="InterPro" id="IPR001647">
    <property type="entry name" value="HTH_TetR"/>
</dbReference>
<accession>A0A7X5QSW0</accession>
<feature type="DNA-binding region" description="H-T-H motif" evidence="4">
    <location>
        <begin position="42"/>
        <end position="61"/>
    </location>
</feature>
<dbReference type="PROSITE" id="PS50977">
    <property type="entry name" value="HTH_TETR_2"/>
    <property type="match status" value="1"/>
</dbReference>
<proteinExistence type="predicted"/>